<keyword evidence="2" id="KW-1185">Reference proteome</keyword>
<sequence length="62" mass="6598">MEPSAQAQRGDTWHATVFGGFGLFWMSKACLLQWVLPATDPALRGDVSGCRPSPASWSSSSG</sequence>
<dbReference type="RefSeq" id="WP_229340988.1">
    <property type="nucleotide sequence ID" value="NZ_JAINUL010000001.1"/>
</dbReference>
<evidence type="ECO:0000313" key="2">
    <source>
        <dbReference type="Proteomes" id="UP001520654"/>
    </source>
</evidence>
<reference evidence="1 2" key="1">
    <citation type="submission" date="2021-08" db="EMBL/GenBank/DDBJ databases">
        <title>Genomic Architecture of Streptomyces flavotricini NGL1 and Streptomyces erythrochromogenes HMS4 With Differential Plant Beneficial attributes and laccase production capabilities.</title>
        <authorList>
            <person name="Salwan R."/>
            <person name="Kaur R."/>
            <person name="Sharma V."/>
        </authorList>
    </citation>
    <scope>NUCLEOTIDE SEQUENCE [LARGE SCALE GENOMIC DNA]</scope>
    <source>
        <strain evidence="1 2">NGL1</strain>
    </source>
</reference>
<organism evidence="1 2">
    <name type="scientific">Streptomyces flavotricini</name>
    <dbReference type="NCBI Taxonomy" id="66888"/>
    <lineage>
        <taxon>Bacteria</taxon>
        <taxon>Bacillati</taxon>
        <taxon>Actinomycetota</taxon>
        <taxon>Actinomycetes</taxon>
        <taxon>Kitasatosporales</taxon>
        <taxon>Streptomycetaceae</taxon>
        <taxon>Streptomyces</taxon>
    </lineage>
</organism>
<accession>A0ABS8ED88</accession>
<evidence type="ECO:0000313" key="1">
    <source>
        <dbReference type="EMBL" id="MCC0098985.1"/>
    </source>
</evidence>
<name>A0ABS8ED88_9ACTN</name>
<dbReference type="EMBL" id="JAINUL010000001">
    <property type="protein sequence ID" value="MCC0098985.1"/>
    <property type="molecule type" value="Genomic_DNA"/>
</dbReference>
<protein>
    <submittedName>
        <fullName evidence="1">Acetate uptake transporter family protein</fullName>
    </submittedName>
</protein>
<gene>
    <name evidence="1" type="ORF">K7B10_30255</name>
</gene>
<comment type="caution">
    <text evidence="1">The sequence shown here is derived from an EMBL/GenBank/DDBJ whole genome shotgun (WGS) entry which is preliminary data.</text>
</comment>
<proteinExistence type="predicted"/>
<dbReference type="Proteomes" id="UP001520654">
    <property type="component" value="Unassembled WGS sequence"/>
</dbReference>